<dbReference type="InterPro" id="IPR012340">
    <property type="entry name" value="NA-bd_OB-fold"/>
</dbReference>
<dbReference type="GeneID" id="62497297"/>
<name>A0AB37HFP0_9BACI</name>
<evidence type="ECO:0000259" key="6">
    <source>
        <dbReference type="PROSITE" id="PS50126"/>
    </source>
</evidence>
<dbReference type="GO" id="GO:0005737">
    <property type="term" value="C:cytoplasm"/>
    <property type="evidence" value="ECO:0007669"/>
    <property type="project" value="TreeGrafter"/>
</dbReference>
<evidence type="ECO:0000256" key="5">
    <source>
        <dbReference type="ARBA" id="ARBA00022884"/>
    </source>
</evidence>
<feature type="domain" description="S1 motif" evidence="6">
    <location>
        <begin position="39"/>
        <end position="124"/>
    </location>
</feature>
<dbReference type="PANTHER" id="PTHR30001">
    <property type="entry name" value="RIBONUCLEASE"/>
    <property type="match status" value="1"/>
</dbReference>
<evidence type="ECO:0000256" key="2">
    <source>
        <dbReference type="ARBA" id="ARBA00022723"/>
    </source>
</evidence>
<dbReference type="Proteomes" id="UP000595512">
    <property type="component" value="Chromosome"/>
</dbReference>
<dbReference type="Pfam" id="PF10150">
    <property type="entry name" value="RNase_E_G"/>
    <property type="match status" value="1"/>
</dbReference>
<dbReference type="GO" id="GO:0016787">
    <property type="term" value="F:hydrolase activity"/>
    <property type="evidence" value="ECO:0007669"/>
    <property type="project" value="UniProtKB-KW"/>
</dbReference>
<dbReference type="PANTHER" id="PTHR30001:SF0">
    <property type="entry name" value="RIBONUCLEASE G"/>
    <property type="match status" value="1"/>
</dbReference>
<keyword evidence="3" id="KW-0378">Hydrolase</keyword>
<evidence type="ECO:0000256" key="3">
    <source>
        <dbReference type="ARBA" id="ARBA00022801"/>
    </source>
</evidence>
<dbReference type="GO" id="GO:0004540">
    <property type="term" value="F:RNA nuclease activity"/>
    <property type="evidence" value="ECO:0007669"/>
    <property type="project" value="InterPro"/>
</dbReference>
<protein>
    <submittedName>
        <fullName evidence="7">Ribonuclease E/G</fullName>
    </submittedName>
</protein>
<dbReference type="CDD" id="cd04453">
    <property type="entry name" value="S1_RNase_E"/>
    <property type="match status" value="1"/>
</dbReference>
<dbReference type="InterPro" id="IPR004659">
    <property type="entry name" value="RNase_E/G"/>
</dbReference>
<evidence type="ECO:0000313" key="8">
    <source>
        <dbReference type="Proteomes" id="UP000595512"/>
    </source>
</evidence>
<organism evidence="7 8">
    <name type="scientific">Heyndrickxia sporothermodurans</name>
    <dbReference type="NCBI Taxonomy" id="46224"/>
    <lineage>
        <taxon>Bacteria</taxon>
        <taxon>Bacillati</taxon>
        <taxon>Bacillota</taxon>
        <taxon>Bacilli</taxon>
        <taxon>Bacillales</taxon>
        <taxon>Bacillaceae</taxon>
        <taxon>Heyndrickxia</taxon>
    </lineage>
</organism>
<gene>
    <name evidence="7" type="ORF">JGZ69_15350</name>
</gene>
<evidence type="ECO:0000313" key="7">
    <source>
        <dbReference type="EMBL" id="QQX24182.1"/>
    </source>
</evidence>
<dbReference type="KEGG" id="hspo:JGZ69_15350"/>
<dbReference type="InterPro" id="IPR019307">
    <property type="entry name" value="RNA-bd_AU-1/RNase_E/G"/>
</dbReference>
<dbReference type="EMBL" id="CP066701">
    <property type="protein sequence ID" value="QQX24182.1"/>
    <property type="molecule type" value="Genomic_DNA"/>
</dbReference>
<keyword evidence="2" id="KW-0479">Metal-binding</keyword>
<dbReference type="Gene3D" id="3.40.1260.20">
    <property type="entry name" value="Ribonuclease E, catalytic domain"/>
    <property type="match status" value="1"/>
</dbReference>
<dbReference type="SUPFAM" id="SSF50249">
    <property type="entry name" value="Nucleic acid-binding proteins"/>
    <property type="match status" value="1"/>
</dbReference>
<sequence length="492" mass="57155">MMNEIVINYKTSEKRFATVENDKVTKIFIEQPQDETKVGNIYVGKVIDVKNGMNACFVDIGTDKHGYVHRDQLPSYIQNEDPNKQYLSISKFVQKGEKLIVQVKKDETTIKGPLLTAVIELSGKRMVYIPEGGYIAVSKKGDEESRRKWRTLVQKHQMKHEGFIIRTNAFHSSEEEWLSELNMLRQKYVYIIKESYNLKPPALLEKSSMFENELMNELTHLTNGKVISDDQQLLQRLKQNHHSSEWEFSFHYSDENIFATYKIESEIEKSLRRVIWLENGSYLVIDETEALVSIDVNTGKFSGTKDFQDTVLQTNILAAKEMVRQLIIRDYGGIILVDFIDMKNEKHRQLVQKTIEEEVKKDSKYTRLVGFTTLGIFQLTRKKTKKSLAETLLTQCPVCAGRGKVESPETMAFRLERELLEKPFKEHEAVLIELTDEVKTIFCGENNVHLKRIEQSLHVQLFFSIIPSCRPIYYIRHFGSRKEISAKMNNGY</sequence>
<dbReference type="GO" id="GO:0006364">
    <property type="term" value="P:rRNA processing"/>
    <property type="evidence" value="ECO:0007669"/>
    <property type="project" value="TreeGrafter"/>
</dbReference>
<evidence type="ECO:0000256" key="1">
    <source>
        <dbReference type="ARBA" id="ARBA00001946"/>
    </source>
</evidence>
<dbReference type="GO" id="GO:0046872">
    <property type="term" value="F:metal ion binding"/>
    <property type="evidence" value="ECO:0007669"/>
    <property type="project" value="UniProtKB-KW"/>
</dbReference>
<accession>A0AB37HFP0</accession>
<comment type="cofactor">
    <cofactor evidence="1">
        <name>Mg(2+)</name>
        <dbReference type="ChEBI" id="CHEBI:18420"/>
    </cofactor>
</comment>
<dbReference type="RefSeq" id="WP_066227218.1">
    <property type="nucleotide sequence ID" value="NZ_CP066701.1"/>
</dbReference>
<dbReference type="NCBIfam" id="TIGR00757">
    <property type="entry name" value="RNaseEG"/>
    <property type="match status" value="1"/>
</dbReference>
<reference evidence="7 8" key="1">
    <citation type="submission" date="2020-12" db="EMBL/GenBank/DDBJ databases">
        <title>Taxonomic evaluation of the Bacillus sporothermodurans group of bacteria based on whole genome sequences.</title>
        <authorList>
            <person name="Fiedler G."/>
            <person name="Herbstmann A.-D."/>
            <person name="Doll E."/>
            <person name="Wenning M."/>
            <person name="Brinks E."/>
            <person name="Kabisch J."/>
            <person name="Breitenwieser F."/>
            <person name="Lappann M."/>
            <person name="Boehnlein C."/>
            <person name="Franz C."/>
        </authorList>
    </citation>
    <scope>NUCLEOTIDE SEQUENCE [LARGE SCALE GENOMIC DNA]</scope>
    <source>
        <strain evidence="7 8">DSM 10599</strain>
    </source>
</reference>
<keyword evidence="4" id="KW-0460">Magnesium</keyword>
<proteinExistence type="predicted"/>
<dbReference type="GO" id="GO:0003723">
    <property type="term" value="F:RNA binding"/>
    <property type="evidence" value="ECO:0007669"/>
    <property type="project" value="UniProtKB-KW"/>
</dbReference>
<dbReference type="Gene3D" id="2.40.50.140">
    <property type="entry name" value="Nucleic acid-binding proteins"/>
    <property type="match status" value="1"/>
</dbReference>
<dbReference type="PROSITE" id="PS50126">
    <property type="entry name" value="S1"/>
    <property type="match status" value="1"/>
</dbReference>
<dbReference type="AlphaFoldDB" id="A0AB37HFP0"/>
<dbReference type="InterPro" id="IPR003029">
    <property type="entry name" value="S1_domain"/>
</dbReference>
<keyword evidence="5" id="KW-0694">RNA-binding</keyword>
<evidence type="ECO:0000256" key="4">
    <source>
        <dbReference type="ARBA" id="ARBA00022842"/>
    </source>
</evidence>
<dbReference type="SMART" id="SM00316">
    <property type="entry name" value="S1"/>
    <property type="match status" value="1"/>
</dbReference>